<evidence type="ECO:0000259" key="2">
    <source>
        <dbReference type="Pfam" id="PF01345"/>
    </source>
</evidence>
<feature type="domain" description="DUF11" evidence="2">
    <location>
        <begin position="238"/>
        <end position="353"/>
    </location>
</feature>
<accession>A0ABV4AZR8</accession>
<comment type="caution">
    <text evidence="3">The sequence shown here is derived from an EMBL/GenBank/DDBJ whole genome shotgun (WGS) entry which is preliminary data.</text>
</comment>
<sequence length="422" mass="43215">MKFITSTNMPRTKGFSATVAPAATGLFIALAGLLSSFGAQAQAALPTVSCNSPSAAFSTGHNAATGGALPQNAVEPSWQFAFAGRPVTNPAVALSAIPPAAWTPLTVYWTAPWSESPYANANWVSPLGFDRANSQRWGYYRYQFNLDPAVDPADLAVQLSYLVDDSATEIYVNGVAQSAYAPIVNPGSAFSTPPVSRTLTQDWKPGLNEIVFQVLDYGWVTGLLVQAEPTAVCKPTSVDITKNASASQVNAGGTFSYDIVLTNQGSQQATVSQLTDTPPAGITLNAWACTAANGASCPVPSSGTGALNLANLALPPAAAAGDPGGQLRFTLQASVEANATPGLLTNTAQATPDATTTQCSATSGGASATQCTASASIEVIKPVTPPVTTPTPVPADAPWALLVLSGLLVGLSARQVKSRDSV</sequence>
<dbReference type="Gene3D" id="2.60.120.260">
    <property type="entry name" value="Galactose-binding domain-like"/>
    <property type="match status" value="1"/>
</dbReference>
<dbReference type="InterPro" id="IPR001434">
    <property type="entry name" value="OmcB-like_DUF11"/>
</dbReference>
<keyword evidence="4" id="KW-1185">Reference proteome</keyword>
<name>A0ABV4AZR8_9BURK</name>
<organism evidence="3 4">
    <name type="scientific">Comamonas sediminis</name>
    <dbReference type="NCBI Taxonomy" id="1783360"/>
    <lineage>
        <taxon>Bacteria</taxon>
        <taxon>Pseudomonadati</taxon>
        <taxon>Pseudomonadota</taxon>
        <taxon>Betaproteobacteria</taxon>
        <taxon>Burkholderiales</taxon>
        <taxon>Comamonadaceae</taxon>
        <taxon>Comamonas</taxon>
    </lineage>
</organism>
<proteinExistence type="predicted"/>
<dbReference type="RefSeq" id="WP_369459414.1">
    <property type="nucleotide sequence ID" value="NZ_JBGBDC010000002.1"/>
</dbReference>
<dbReference type="Pfam" id="PF01345">
    <property type="entry name" value="DUF11"/>
    <property type="match status" value="1"/>
</dbReference>
<reference evidence="3 4" key="1">
    <citation type="journal article" date="2016" name="Int. J. Syst. Evol. Microbiol.">
        <title>Description of Comamonas sediminis sp. nov., isolated from lagoon sediments.</title>
        <authorList>
            <person name="Subhash Y."/>
            <person name="Bang J.J."/>
            <person name="You T.H."/>
            <person name="Lee S.S."/>
        </authorList>
    </citation>
    <scope>NUCLEOTIDE SEQUENCE [LARGE SCALE GENOMIC DNA]</scope>
    <source>
        <strain evidence="3 4">JCM 31169</strain>
    </source>
</reference>
<evidence type="ECO:0000256" key="1">
    <source>
        <dbReference type="SAM" id="SignalP"/>
    </source>
</evidence>
<dbReference type="InterPro" id="IPR047589">
    <property type="entry name" value="DUF11_rpt"/>
</dbReference>
<feature type="signal peptide" evidence="1">
    <location>
        <begin position="1"/>
        <end position="41"/>
    </location>
</feature>
<evidence type="ECO:0000313" key="4">
    <source>
        <dbReference type="Proteomes" id="UP001562178"/>
    </source>
</evidence>
<evidence type="ECO:0000313" key="3">
    <source>
        <dbReference type="EMBL" id="MEY2250724.1"/>
    </source>
</evidence>
<dbReference type="Proteomes" id="UP001562178">
    <property type="component" value="Unassembled WGS sequence"/>
</dbReference>
<dbReference type="NCBIfam" id="TIGR01451">
    <property type="entry name" value="B_ant_repeat"/>
    <property type="match status" value="1"/>
</dbReference>
<dbReference type="EMBL" id="JBGBDC010000002">
    <property type="protein sequence ID" value="MEY2250724.1"/>
    <property type="molecule type" value="Genomic_DNA"/>
</dbReference>
<protein>
    <recommendedName>
        <fullName evidence="2">DUF11 domain-containing protein</fullName>
    </recommendedName>
</protein>
<gene>
    <name evidence="3" type="ORF">AB7A72_06910</name>
</gene>
<feature type="chain" id="PRO_5045611605" description="DUF11 domain-containing protein" evidence="1">
    <location>
        <begin position="42"/>
        <end position="422"/>
    </location>
</feature>
<keyword evidence="1" id="KW-0732">Signal</keyword>